<gene>
    <name evidence="1" type="ORF">ETX26_04200</name>
</gene>
<dbReference type="RefSeq" id="WP_129523408.1">
    <property type="nucleotide sequence ID" value="NZ_SDPV01000001.1"/>
</dbReference>
<proteinExistence type="predicted"/>
<dbReference type="Proteomes" id="UP000293623">
    <property type="component" value="Unassembled WGS sequence"/>
</dbReference>
<sequence length="69" mass="7566">MAHEQSIEDYFEQHARSGNPQFAIAFALMRLAQEQKNVADALTSLGQRESGKSVTSAIETIARSIEGTK</sequence>
<organism evidence="1 2">
    <name type="scientific">Pelagerythrobacter rhizovicinus</name>
    <dbReference type="NCBI Taxonomy" id="2268576"/>
    <lineage>
        <taxon>Bacteria</taxon>
        <taxon>Pseudomonadati</taxon>
        <taxon>Pseudomonadota</taxon>
        <taxon>Alphaproteobacteria</taxon>
        <taxon>Sphingomonadales</taxon>
        <taxon>Erythrobacteraceae</taxon>
        <taxon>Pelagerythrobacter</taxon>
    </lineage>
</organism>
<dbReference type="AlphaFoldDB" id="A0A4Q2KQL8"/>
<accession>A0A4Q2KQL8</accession>
<protein>
    <submittedName>
        <fullName evidence="1">Uncharacterized protein</fullName>
    </submittedName>
</protein>
<dbReference type="EMBL" id="SDPV01000001">
    <property type="protein sequence ID" value="RXZ65932.1"/>
    <property type="molecule type" value="Genomic_DNA"/>
</dbReference>
<evidence type="ECO:0000313" key="1">
    <source>
        <dbReference type="EMBL" id="RXZ65932.1"/>
    </source>
</evidence>
<evidence type="ECO:0000313" key="2">
    <source>
        <dbReference type="Proteomes" id="UP000293623"/>
    </source>
</evidence>
<comment type="caution">
    <text evidence="1">The sequence shown here is derived from an EMBL/GenBank/DDBJ whole genome shotgun (WGS) entry which is preliminary data.</text>
</comment>
<reference evidence="1 2" key="1">
    <citation type="submission" date="2019-01" db="EMBL/GenBank/DDBJ databases">
        <title>Altererythrobacter rhizovicinus sp. nov., isolated from the rhizosphere soil of Haloxylon ammodendron.</title>
        <authorList>
            <person name="Li H.-P."/>
            <person name="Gou J.-Y."/>
            <person name="Yao D."/>
            <person name="Han Q.-Q."/>
            <person name="Shao K.-Z."/>
            <person name="Zhao Q."/>
            <person name="Zhang J.-L."/>
        </authorList>
    </citation>
    <scope>NUCLEOTIDE SEQUENCE [LARGE SCALE GENOMIC DNA]</scope>
    <source>
        <strain evidence="1 2">AY-3R</strain>
    </source>
</reference>
<name>A0A4Q2KQL8_9SPHN</name>
<keyword evidence="2" id="KW-1185">Reference proteome</keyword>